<keyword evidence="9" id="KW-1185">Reference proteome</keyword>
<keyword evidence="3 6" id="KW-1133">Transmembrane helix</keyword>
<feature type="region of interest" description="Disordered" evidence="5">
    <location>
        <begin position="289"/>
        <end position="338"/>
    </location>
</feature>
<evidence type="ECO:0000259" key="7">
    <source>
        <dbReference type="Pfam" id="PF06271"/>
    </source>
</evidence>
<feature type="compositionally biased region" description="Low complexity" evidence="5">
    <location>
        <begin position="316"/>
        <end position="326"/>
    </location>
</feature>
<dbReference type="PANTHER" id="PTHR38480">
    <property type="entry name" value="SLR0254 PROTEIN"/>
    <property type="match status" value="1"/>
</dbReference>
<dbReference type="PANTHER" id="PTHR38480:SF1">
    <property type="entry name" value="SLR0254 PROTEIN"/>
    <property type="match status" value="1"/>
</dbReference>
<evidence type="ECO:0000256" key="6">
    <source>
        <dbReference type="SAM" id="Phobius"/>
    </source>
</evidence>
<dbReference type="InterPro" id="IPR010432">
    <property type="entry name" value="RDD"/>
</dbReference>
<dbReference type="EMBL" id="JAKFHA010000037">
    <property type="protein sequence ID" value="MCF2532709.1"/>
    <property type="molecule type" value="Genomic_DNA"/>
</dbReference>
<evidence type="ECO:0000256" key="5">
    <source>
        <dbReference type="SAM" id="MobiDB-lite"/>
    </source>
</evidence>
<organism evidence="8 9">
    <name type="scientific">Yinghuangia soli</name>
    <dbReference type="NCBI Taxonomy" id="2908204"/>
    <lineage>
        <taxon>Bacteria</taxon>
        <taxon>Bacillati</taxon>
        <taxon>Actinomycetota</taxon>
        <taxon>Actinomycetes</taxon>
        <taxon>Kitasatosporales</taxon>
        <taxon>Streptomycetaceae</taxon>
        <taxon>Yinghuangia</taxon>
    </lineage>
</organism>
<proteinExistence type="predicted"/>
<dbReference type="GO" id="GO:0016020">
    <property type="term" value="C:membrane"/>
    <property type="evidence" value="ECO:0007669"/>
    <property type="project" value="UniProtKB-SubCell"/>
</dbReference>
<dbReference type="Proteomes" id="UP001165378">
    <property type="component" value="Unassembled WGS sequence"/>
</dbReference>
<feature type="transmembrane region" description="Helical" evidence="6">
    <location>
        <begin position="54"/>
        <end position="74"/>
    </location>
</feature>
<feature type="domain" description="RDD" evidence="7">
    <location>
        <begin position="17"/>
        <end position="145"/>
    </location>
</feature>
<evidence type="ECO:0000256" key="1">
    <source>
        <dbReference type="ARBA" id="ARBA00004141"/>
    </source>
</evidence>
<dbReference type="RefSeq" id="WP_235057481.1">
    <property type="nucleotide sequence ID" value="NZ_JAKFHA010000037.1"/>
</dbReference>
<evidence type="ECO:0000256" key="3">
    <source>
        <dbReference type="ARBA" id="ARBA00022989"/>
    </source>
</evidence>
<keyword evidence="2 6" id="KW-0812">Transmembrane</keyword>
<sequence>MSDLVTGEAVALDLRPARLPSRALAFCIDLVMQAACLLAVAFGIGSLMTGVDDALAAAVGLVFVVSILLGWPVAWETATRGRSPGKMALGLRVVRDDGGPTRFRHALVRGLVGVFADFWTTAGSGAVISSLASQRGKRLGDQAAGTFVVQERTPGARHVPVAMHPAAAAWAAGLDLSGLTDDLALHARQYLGRIAQLDPAVAGELGMRLAGEVAARIGVAPPPGVHPAEFLAAVLAERQRRAYAKSQFAAGPAAGSVPGWGPGPAGFPVPPYQAAQPYQGAPPYQGVPPYLGVPQYQSPGQPAGAPAAPVPPAPPAGTAAPAAAEPAPRPATGFKPPV</sequence>
<feature type="transmembrane region" description="Helical" evidence="6">
    <location>
        <begin position="23"/>
        <end position="48"/>
    </location>
</feature>
<comment type="caution">
    <text evidence="8">The sequence shown here is derived from an EMBL/GenBank/DDBJ whole genome shotgun (WGS) entry which is preliminary data.</text>
</comment>
<evidence type="ECO:0000313" key="8">
    <source>
        <dbReference type="EMBL" id="MCF2532709.1"/>
    </source>
</evidence>
<dbReference type="Pfam" id="PF06271">
    <property type="entry name" value="RDD"/>
    <property type="match status" value="1"/>
</dbReference>
<accession>A0AA41U8A5</accession>
<dbReference type="AlphaFoldDB" id="A0AA41U8A5"/>
<evidence type="ECO:0000256" key="2">
    <source>
        <dbReference type="ARBA" id="ARBA00022692"/>
    </source>
</evidence>
<evidence type="ECO:0000313" key="9">
    <source>
        <dbReference type="Proteomes" id="UP001165378"/>
    </source>
</evidence>
<protein>
    <submittedName>
        <fullName evidence="8">RDD family protein</fullName>
    </submittedName>
</protein>
<name>A0AA41U8A5_9ACTN</name>
<comment type="subcellular location">
    <subcellularLocation>
        <location evidence="1">Membrane</location>
        <topology evidence="1">Multi-pass membrane protein</topology>
    </subcellularLocation>
</comment>
<gene>
    <name evidence="8" type="ORF">LZ495_36625</name>
</gene>
<keyword evidence="4 6" id="KW-0472">Membrane</keyword>
<evidence type="ECO:0000256" key="4">
    <source>
        <dbReference type="ARBA" id="ARBA00023136"/>
    </source>
</evidence>
<reference evidence="8" key="1">
    <citation type="submission" date="2022-01" db="EMBL/GenBank/DDBJ databases">
        <title>Genome-Based Taxonomic Classification of the Phylum Actinobacteria.</title>
        <authorList>
            <person name="Gao Y."/>
        </authorList>
    </citation>
    <scope>NUCLEOTIDE SEQUENCE</scope>
    <source>
        <strain evidence="8">KLBMP 8922</strain>
    </source>
</reference>